<comment type="caution">
    <text evidence="2">The sequence shown here is derived from an EMBL/GenBank/DDBJ whole genome shotgun (WGS) entry which is preliminary data.</text>
</comment>
<evidence type="ECO:0000313" key="2">
    <source>
        <dbReference type="EMBL" id="KAF7270710.1"/>
    </source>
</evidence>
<dbReference type="EMBL" id="JAACXV010014067">
    <property type="protein sequence ID" value="KAF7270710.1"/>
    <property type="molecule type" value="Genomic_DNA"/>
</dbReference>
<evidence type="ECO:0000256" key="1">
    <source>
        <dbReference type="SAM" id="MobiDB-lite"/>
    </source>
</evidence>
<feature type="region of interest" description="Disordered" evidence="1">
    <location>
        <begin position="64"/>
        <end position="85"/>
    </location>
</feature>
<reference evidence="2" key="1">
    <citation type="submission" date="2020-08" db="EMBL/GenBank/DDBJ databases">
        <title>Genome sequencing and assembly of the red palm weevil Rhynchophorus ferrugineus.</title>
        <authorList>
            <person name="Dias G.B."/>
            <person name="Bergman C.M."/>
            <person name="Manee M."/>
        </authorList>
    </citation>
    <scope>NUCLEOTIDE SEQUENCE</scope>
    <source>
        <strain evidence="2">AA-2017</strain>
        <tissue evidence="2">Whole larva</tissue>
    </source>
</reference>
<proteinExistence type="predicted"/>
<feature type="compositionally biased region" description="Gly residues" evidence="1">
    <location>
        <begin position="71"/>
        <end position="82"/>
    </location>
</feature>
<name>A0A834HY65_RHYFE</name>
<sequence length="132" mass="13541">MIDNAAAGRPVSDVTVLDSADSASSAVRRSVRFSSLSLANYRGSAHHQVAIIIFDVGPGSHVSAAAREDGGGGGGGPSGGSVGPVVHRAVRSHSGESTIKMWPRLDVRRDITCASSGPTDILTYNAPTLKVF</sequence>
<dbReference type="AlphaFoldDB" id="A0A834HY65"/>
<gene>
    <name evidence="2" type="ORF">GWI33_016344</name>
</gene>
<accession>A0A834HY65</accession>
<keyword evidence="3" id="KW-1185">Reference proteome</keyword>
<dbReference type="Proteomes" id="UP000625711">
    <property type="component" value="Unassembled WGS sequence"/>
</dbReference>
<protein>
    <submittedName>
        <fullName evidence="2">Uncharacterized protein</fullName>
    </submittedName>
</protein>
<organism evidence="2 3">
    <name type="scientific">Rhynchophorus ferrugineus</name>
    <name type="common">Red palm weevil</name>
    <name type="synonym">Curculio ferrugineus</name>
    <dbReference type="NCBI Taxonomy" id="354439"/>
    <lineage>
        <taxon>Eukaryota</taxon>
        <taxon>Metazoa</taxon>
        <taxon>Ecdysozoa</taxon>
        <taxon>Arthropoda</taxon>
        <taxon>Hexapoda</taxon>
        <taxon>Insecta</taxon>
        <taxon>Pterygota</taxon>
        <taxon>Neoptera</taxon>
        <taxon>Endopterygota</taxon>
        <taxon>Coleoptera</taxon>
        <taxon>Polyphaga</taxon>
        <taxon>Cucujiformia</taxon>
        <taxon>Curculionidae</taxon>
        <taxon>Dryophthorinae</taxon>
        <taxon>Rhynchophorus</taxon>
    </lineage>
</organism>
<evidence type="ECO:0000313" key="3">
    <source>
        <dbReference type="Proteomes" id="UP000625711"/>
    </source>
</evidence>